<evidence type="ECO:0000256" key="3">
    <source>
        <dbReference type="ARBA" id="ARBA00022750"/>
    </source>
</evidence>
<organism evidence="16 17">
    <name type="scientific">Paspalum notatum var. saurae</name>
    <dbReference type="NCBI Taxonomy" id="547442"/>
    <lineage>
        <taxon>Eukaryota</taxon>
        <taxon>Viridiplantae</taxon>
        <taxon>Streptophyta</taxon>
        <taxon>Embryophyta</taxon>
        <taxon>Tracheophyta</taxon>
        <taxon>Spermatophyta</taxon>
        <taxon>Magnoliopsida</taxon>
        <taxon>Liliopsida</taxon>
        <taxon>Poales</taxon>
        <taxon>Poaceae</taxon>
        <taxon>PACMAD clade</taxon>
        <taxon>Panicoideae</taxon>
        <taxon>Andropogonodae</taxon>
        <taxon>Paspaleae</taxon>
        <taxon>Paspalinae</taxon>
        <taxon>Paspalum</taxon>
    </lineage>
</organism>
<keyword evidence="17" id="KW-1185">Reference proteome</keyword>
<keyword evidence="9" id="KW-0238">DNA-binding</keyword>
<dbReference type="GO" id="GO:0003964">
    <property type="term" value="F:RNA-directed DNA polymerase activity"/>
    <property type="evidence" value="ECO:0007669"/>
    <property type="project" value="UniProtKB-KW"/>
</dbReference>
<dbReference type="InterPro" id="IPR000477">
    <property type="entry name" value="RT_dom"/>
</dbReference>
<dbReference type="Pfam" id="PF24626">
    <property type="entry name" value="SH3_Tf2-1"/>
    <property type="match status" value="1"/>
</dbReference>
<dbReference type="Gene3D" id="3.30.420.10">
    <property type="entry name" value="Ribonuclease H-like superfamily/Ribonuclease H"/>
    <property type="match status" value="1"/>
</dbReference>
<evidence type="ECO:0000256" key="4">
    <source>
        <dbReference type="ARBA" id="ARBA00022801"/>
    </source>
</evidence>
<keyword evidence="7" id="KW-0695">RNA-directed DNA polymerase</keyword>
<dbReference type="Gene3D" id="3.10.10.10">
    <property type="entry name" value="HIV Type 1 Reverse Transcriptase, subunit A, domain 1"/>
    <property type="match status" value="1"/>
</dbReference>
<evidence type="ECO:0000313" key="17">
    <source>
        <dbReference type="Proteomes" id="UP001341281"/>
    </source>
</evidence>
<evidence type="ECO:0000313" key="16">
    <source>
        <dbReference type="EMBL" id="WVZ97744.1"/>
    </source>
</evidence>
<evidence type="ECO:0000256" key="11">
    <source>
        <dbReference type="ARBA" id="ARBA00023268"/>
    </source>
</evidence>
<dbReference type="Pfam" id="PF17919">
    <property type="entry name" value="RT_RNaseH_2"/>
    <property type="match status" value="1"/>
</dbReference>
<feature type="domain" description="Reverse transcriptase" evidence="12">
    <location>
        <begin position="4"/>
        <end position="75"/>
    </location>
</feature>
<sequence>MLLVKKHDGSWRFCVDYRALNDKTVKDKFPIPVIDELLDELKGACYFTKLDLHSGYHQVRMHPDDIAKTAFRTHHRHFEFLHVKAVLQLLRNHGLFLKRSKCFFGESSVAYLGHIILAAGVAMDPSKLPDFRARFFVDWDASGSGFGAVLHQGDGAVAFFSRPVAPQHAKLPAYERELIGLVKAVLEYKPGKQNVVADALSRRDEESTLAVHALAGPPFDVFSVLRAEKTLHRFRASFYSSRAHRRVLEFIRGCLVCQRNKTEHLHPAGLLQPLPVPSEVWSDIAMDFVEGFPKVGGKSVVLTVVDRFSKYGHFIPLGHPYSAASVARAFFDGGDWVWLRLHHRTASAITATGHSKLGPRFYGPYEVIERIGEVAYRLKLPEGAKRYMMFSMSPS</sequence>
<evidence type="ECO:0000256" key="7">
    <source>
        <dbReference type="ARBA" id="ARBA00022918"/>
    </source>
</evidence>
<dbReference type="GO" id="GO:0003677">
    <property type="term" value="F:DNA binding"/>
    <property type="evidence" value="ECO:0007669"/>
    <property type="project" value="UniProtKB-KW"/>
</dbReference>
<gene>
    <name evidence="16" type="ORF">U9M48_043258</name>
</gene>
<keyword evidence="10" id="KW-0233">DNA recombination</keyword>
<keyword evidence="8" id="KW-0808">Transferase</keyword>
<dbReference type="InterPro" id="IPR056924">
    <property type="entry name" value="SH3_Tf2-1"/>
</dbReference>
<keyword evidence="11" id="KW-0511">Multifunctional enzyme</keyword>
<dbReference type="InterPro" id="IPR041577">
    <property type="entry name" value="RT_RNaseH_2"/>
</dbReference>
<feature type="domain" description="Integrase zinc-binding" evidence="14">
    <location>
        <begin position="227"/>
        <end position="262"/>
    </location>
</feature>
<dbReference type="InterPro" id="IPR043502">
    <property type="entry name" value="DNA/RNA_pol_sf"/>
</dbReference>
<dbReference type="Gene3D" id="3.30.70.270">
    <property type="match status" value="2"/>
</dbReference>
<proteinExistence type="predicted"/>
<dbReference type="AlphaFoldDB" id="A0AAQ3UUB9"/>
<dbReference type="GO" id="GO:0015074">
    <property type="term" value="P:DNA integration"/>
    <property type="evidence" value="ECO:0007669"/>
    <property type="project" value="UniProtKB-KW"/>
</dbReference>
<dbReference type="GO" id="GO:0003887">
    <property type="term" value="F:DNA-directed DNA polymerase activity"/>
    <property type="evidence" value="ECO:0007669"/>
    <property type="project" value="UniProtKB-KW"/>
</dbReference>
<dbReference type="GO" id="GO:0006508">
    <property type="term" value="P:proteolysis"/>
    <property type="evidence" value="ECO:0007669"/>
    <property type="project" value="UniProtKB-KW"/>
</dbReference>
<reference evidence="16 17" key="1">
    <citation type="submission" date="2024-02" db="EMBL/GenBank/DDBJ databases">
        <title>High-quality chromosome-scale genome assembly of Pensacola bahiagrass (Paspalum notatum Flugge var. saurae).</title>
        <authorList>
            <person name="Vega J.M."/>
            <person name="Podio M."/>
            <person name="Orjuela J."/>
            <person name="Siena L.A."/>
            <person name="Pessino S.C."/>
            <person name="Combes M.C."/>
            <person name="Mariac C."/>
            <person name="Albertini E."/>
            <person name="Pupilli F."/>
            <person name="Ortiz J.P.A."/>
            <person name="Leblanc O."/>
        </authorList>
    </citation>
    <scope>NUCLEOTIDE SEQUENCE [LARGE SCALE GENOMIC DNA]</scope>
    <source>
        <strain evidence="16">R1</strain>
        <tissue evidence="16">Leaf</tissue>
    </source>
</reference>
<evidence type="ECO:0000256" key="2">
    <source>
        <dbReference type="ARBA" id="ARBA00022723"/>
    </source>
</evidence>
<dbReference type="Proteomes" id="UP001341281">
    <property type="component" value="Chromosome 10"/>
</dbReference>
<evidence type="ECO:0000259" key="15">
    <source>
        <dbReference type="Pfam" id="PF24626"/>
    </source>
</evidence>
<dbReference type="PANTHER" id="PTHR37984">
    <property type="entry name" value="PROTEIN CBG26694"/>
    <property type="match status" value="1"/>
</dbReference>
<dbReference type="PANTHER" id="PTHR37984:SF5">
    <property type="entry name" value="PROTEIN NYNRIN-LIKE"/>
    <property type="match status" value="1"/>
</dbReference>
<evidence type="ECO:0000259" key="12">
    <source>
        <dbReference type="Pfam" id="PF00078"/>
    </source>
</evidence>
<evidence type="ECO:0000256" key="5">
    <source>
        <dbReference type="ARBA" id="ARBA00022842"/>
    </source>
</evidence>
<feature type="domain" description="Tf2-1-like SH3-like" evidence="15">
    <location>
        <begin position="334"/>
        <end position="390"/>
    </location>
</feature>
<protein>
    <submittedName>
        <fullName evidence="16">Uncharacterized protein</fullName>
    </submittedName>
</protein>
<dbReference type="InterPro" id="IPR012337">
    <property type="entry name" value="RNaseH-like_sf"/>
</dbReference>
<evidence type="ECO:0000256" key="6">
    <source>
        <dbReference type="ARBA" id="ARBA00022908"/>
    </source>
</evidence>
<evidence type="ECO:0000256" key="1">
    <source>
        <dbReference type="ARBA" id="ARBA00022670"/>
    </source>
</evidence>
<keyword evidence="1" id="KW-0645">Protease</keyword>
<dbReference type="GO" id="GO:0004190">
    <property type="term" value="F:aspartic-type endopeptidase activity"/>
    <property type="evidence" value="ECO:0007669"/>
    <property type="project" value="UniProtKB-KW"/>
</dbReference>
<accession>A0AAQ3UUB9</accession>
<dbReference type="CDD" id="cd01647">
    <property type="entry name" value="RT_LTR"/>
    <property type="match status" value="1"/>
</dbReference>
<dbReference type="SUPFAM" id="SSF53098">
    <property type="entry name" value="Ribonuclease H-like"/>
    <property type="match status" value="1"/>
</dbReference>
<keyword evidence="4" id="KW-0378">Hydrolase</keyword>
<dbReference type="GO" id="GO:0046872">
    <property type="term" value="F:metal ion binding"/>
    <property type="evidence" value="ECO:0007669"/>
    <property type="project" value="UniProtKB-KW"/>
</dbReference>
<keyword evidence="8" id="KW-0239">DNA-directed DNA polymerase</keyword>
<dbReference type="EMBL" id="CP144754">
    <property type="protein sequence ID" value="WVZ97744.1"/>
    <property type="molecule type" value="Genomic_DNA"/>
</dbReference>
<evidence type="ECO:0000259" key="13">
    <source>
        <dbReference type="Pfam" id="PF17919"/>
    </source>
</evidence>
<feature type="domain" description="Reverse transcriptase/retrotransposon-derived protein RNase H-like" evidence="13">
    <location>
        <begin position="128"/>
        <end position="189"/>
    </location>
</feature>
<keyword evidence="5" id="KW-0460">Magnesium</keyword>
<evidence type="ECO:0000256" key="9">
    <source>
        <dbReference type="ARBA" id="ARBA00023125"/>
    </source>
</evidence>
<dbReference type="Pfam" id="PF00078">
    <property type="entry name" value="RVT_1"/>
    <property type="match status" value="1"/>
</dbReference>
<keyword evidence="8" id="KW-0548">Nucleotidyltransferase</keyword>
<dbReference type="InterPro" id="IPR036397">
    <property type="entry name" value="RNaseH_sf"/>
</dbReference>
<evidence type="ECO:0000259" key="14">
    <source>
        <dbReference type="Pfam" id="PF17921"/>
    </source>
</evidence>
<keyword evidence="3" id="KW-0064">Aspartyl protease</keyword>
<dbReference type="Pfam" id="PF17921">
    <property type="entry name" value="Integrase_H2C2"/>
    <property type="match status" value="1"/>
</dbReference>
<dbReference type="SUPFAM" id="SSF56672">
    <property type="entry name" value="DNA/RNA polymerases"/>
    <property type="match status" value="1"/>
</dbReference>
<evidence type="ECO:0000256" key="8">
    <source>
        <dbReference type="ARBA" id="ARBA00022932"/>
    </source>
</evidence>
<keyword evidence="6" id="KW-0229">DNA integration</keyword>
<name>A0AAQ3UUB9_PASNO</name>
<dbReference type="InterPro" id="IPR043128">
    <property type="entry name" value="Rev_trsase/Diguanyl_cyclase"/>
</dbReference>
<evidence type="ECO:0000256" key="10">
    <source>
        <dbReference type="ARBA" id="ARBA00023172"/>
    </source>
</evidence>
<dbReference type="GO" id="GO:0006310">
    <property type="term" value="P:DNA recombination"/>
    <property type="evidence" value="ECO:0007669"/>
    <property type="project" value="UniProtKB-KW"/>
</dbReference>
<dbReference type="InterPro" id="IPR041588">
    <property type="entry name" value="Integrase_H2C2"/>
</dbReference>
<dbReference type="InterPro" id="IPR050951">
    <property type="entry name" value="Retrovirus_Pol_polyprotein"/>
</dbReference>
<keyword evidence="2" id="KW-0479">Metal-binding</keyword>